<gene>
    <name evidence="1" type="ORF">DCL06_04240</name>
</gene>
<sequence>MEPQHSYLRLVGDPVLASALGAADAAGQAVRGTTSP</sequence>
<dbReference type="Proteomes" id="UP000260925">
    <property type="component" value="Unassembled WGS sequence"/>
</dbReference>
<accession>A0A3B9QU17</accession>
<dbReference type="EMBL" id="DMDD01000098">
    <property type="protein sequence ID" value="HAF72227.1"/>
    <property type="molecule type" value="Genomic_DNA"/>
</dbReference>
<feature type="non-terminal residue" evidence="1">
    <location>
        <position position="36"/>
    </location>
</feature>
<organism evidence="1 2">
    <name type="scientific">Corynebacterium variabile</name>
    <dbReference type="NCBI Taxonomy" id="1727"/>
    <lineage>
        <taxon>Bacteria</taxon>
        <taxon>Bacillati</taxon>
        <taxon>Actinomycetota</taxon>
        <taxon>Actinomycetes</taxon>
        <taxon>Mycobacteriales</taxon>
        <taxon>Corynebacteriaceae</taxon>
        <taxon>Corynebacterium</taxon>
    </lineage>
</organism>
<dbReference type="AlphaFoldDB" id="A0A3B9QU17"/>
<comment type="caution">
    <text evidence="1">The sequence shown here is derived from an EMBL/GenBank/DDBJ whole genome shotgun (WGS) entry which is preliminary data.</text>
</comment>
<proteinExistence type="predicted"/>
<evidence type="ECO:0000313" key="2">
    <source>
        <dbReference type="Proteomes" id="UP000260925"/>
    </source>
</evidence>
<evidence type="ECO:0000313" key="1">
    <source>
        <dbReference type="EMBL" id="HAF72227.1"/>
    </source>
</evidence>
<protein>
    <submittedName>
        <fullName evidence="1">Bifunctional diaminohydroxyphosphoribosylaminopyrimidine deaminase/5-amino-6-(5-phosphoribosylamino)uracil reductase</fullName>
    </submittedName>
</protein>
<reference evidence="1 2" key="1">
    <citation type="journal article" date="2018" name="Nat. Biotechnol.">
        <title>A standardized bacterial taxonomy based on genome phylogeny substantially revises the tree of life.</title>
        <authorList>
            <person name="Parks D.H."/>
            <person name="Chuvochina M."/>
            <person name="Waite D.W."/>
            <person name="Rinke C."/>
            <person name="Skarshewski A."/>
            <person name="Chaumeil P.A."/>
            <person name="Hugenholtz P."/>
        </authorList>
    </citation>
    <scope>NUCLEOTIDE SEQUENCE [LARGE SCALE GENOMIC DNA]</scope>
    <source>
        <strain evidence="1">UBA9851</strain>
    </source>
</reference>
<name>A0A3B9QU17_9CORY</name>